<accession>A0A067JL01</accession>
<evidence type="ECO:0000256" key="1">
    <source>
        <dbReference type="SAM" id="Phobius"/>
    </source>
</evidence>
<keyword evidence="1" id="KW-0472">Membrane</keyword>
<keyword evidence="1" id="KW-0812">Transmembrane</keyword>
<feature type="transmembrane region" description="Helical" evidence="1">
    <location>
        <begin position="129"/>
        <end position="149"/>
    </location>
</feature>
<reference evidence="2 3" key="1">
    <citation type="journal article" date="2014" name="PLoS ONE">
        <title>Global Analysis of Gene Expression Profiles in Physic Nut (Jatropha curcas L.) Seedlings Exposed to Salt Stress.</title>
        <authorList>
            <person name="Zhang L."/>
            <person name="Zhang C."/>
            <person name="Wu P."/>
            <person name="Chen Y."/>
            <person name="Li M."/>
            <person name="Jiang H."/>
            <person name="Wu G."/>
        </authorList>
    </citation>
    <scope>NUCLEOTIDE SEQUENCE [LARGE SCALE GENOMIC DNA]</scope>
    <source>
        <strain evidence="3">cv. GZQX0401</strain>
        <tissue evidence="2">Young leaves</tissue>
    </source>
</reference>
<keyword evidence="1" id="KW-1133">Transmembrane helix</keyword>
<proteinExistence type="predicted"/>
<dbReference type="Proteomes" id="UP000027138">
    <property type="component" value="Unassembled WGS sequence"/>
</dbReference>
<organism evidence="2 3">
    <name type="scientific">Jatropha curcas</name>
    <name type="common">Barbados nut</name>
    <dbReference type="NCBI Taxonomy" id="180498"/>
    <lineage>
        <taxon>Eukaryota</taxon>
        <taxon>Viridiplantae</taxon>
        <taxon>Streptophyta</taxon>
        <taxon>Embryophyta</taxon>
        <taxon>Tracheophyta</taxon>
        <taxon>Spermatophyta</taxon>
        <taxon>Magnoliopsida</taxon>
        <taxon>eudicotyledons</taxon>
        <taxon>Gunneridae</taxon>
        <taxon>Pentapetalae</taxon>
        <taxon>rosids</taxon>
        <taxon>fabids</taxon>
        <taxon>Malpighiales</taxon>
        <taxon>Euphorbiaceae</taxon>
        <taxon>Crotonoideae</taxon>
        <taxon>Jatropheae</taxon>
        <taxon>Jatropha</taxon>
    </lineage>
</organism>
<protein>
    <recommendedName>
        <fullName evidence="4">Aminotransferase-like plant mobile domain-containing protein</fullName>
    </recommendedName>
</protein>
<sequence>MAELDVDVVAQAYLFCLLSTTLFTNHGNHADLALLPPLQDLDETRRIIEIWTCEHWVLSMPSLYGFDANATRRTLPHGQAWRFNRRYAHTTSEFSVLRQLLSILSWDWSIKLEQNITATQRVSAAANHLAAFVLGVCAIFVWTQLLVHIPPLFEFNPFAKVKEPNKSEQCPSSVAIA</sequence>
<dbReference type="EMBL" id="KK915107">
    <property type="protein sequence ID" value="KDP24577.1"/>
    <property type="molecule type" value="Genomic_DNA"/>
</dbReference>
<keyword evidence="3" id="KW-1185">Reference proteome</keyword>
<evidence type="ECO:0000313" key="2">
    <source>
        <dbReference type="EMBL" id="KDP24577.1"/>
    </source>
</evidence>
<gene>
    <name evidence="2" type="ORF">JCGZ_26526</name>
</gene>
<evidence type="ECO:0000313" key="3">
    <source>
        <dbReference type="Proteomes" id="UP000027138"/>
    </source>
</evidence>
<evidence type="ECO:0008006" key="4">
    <source>
        <dbReference type="Google" id="ProtNLM"/>
    </source>
</evidence>
<name>A0A067JL01_JATCU</name>
<dbReference type="AlphaFoldDB" id="A0A067JL01"/>